<organism evidence="3 4">
    <name type="scientific">Clydaea vesicula</name>
    <dbReference type="NCBI Taxonomy" id="447962"/>
    <lineage>
        <taxon>Eukaryota</taxon>
        <taxon>Fungi</taxon>
        <taxon>Fungi incertae sedis</taxon>
        <taxon>Chytridiomycota</taxon>
        <taxon>Chytridiomycota incertae sedis</taxon>
        <taxon>Chytridiomycetes</taxon>
        <taxon>Lobulomycetales</taxon>
        <taxon>Lobulomycetaceae</taxon>
        <taxon>Clydaea</taxon>
    </lineage>
</organism>
<dbReference type="AlphaFoldDB" id="A0AAD5U165"/>
<dbReference type="InterPro" id="IPR036872">
    <property type="entry name" value="CH_dom_sf"/>
</dbReference>
<evidence type="ECO:0000313" key="4">
    <source>
        <dbReference type="Proteomes" id="UP001211065"/>
    </source>
</evidence>
<dbReference type="CDD" id="cd00160">
    <property type="entry name" value="RhoGEF"/>
    <property type="match status" value="1"/>
</dbReference>
<dbReference type="SUPFAM" id="SSF47576">
    <property type="entry name" value="Calponin-homology domain, CH-domain"/>
    <property type="match status" value="1"/>
</dbReference>
<dbReference type="Pfam" id="PF00621">
    <property type="entry name" value="RhoGEF"/>
    <property type="match status" value="1"/>
</dbReference>
<dbReference type="GO" id="GO:0035556">
    <property type="term" value="P:intracellular signal transduction"/>
    <property type="evidence" value="ECO:0007669"/>
    <property type="project" value="InterPro"/>
</dbReference>
<dbReference type="GO" id="GO:0043332">
    <property type="term" value="C:mating projection tip"/>
    <property type="evidence" value="ECO:0007669"/>
    <property type="project" value="TreeGrafter"/>
</dbReference>
<sequence length="809" mass="94064">MSMIQQSLILLEKLYCIPGFETYLFPQGYQQIPDHLIRVDIILWDCFRLGASLCYLMNQTQPRNYLIVPDVSLVQKNSYTNTCKKSVYHFLISCKQEFNIPEEDLFNISELYKNDTSGFMKVLKTVTFVTDILFSQNRYPKRPLPFTLNSSANFEATDNRSKVIKELIVSERKYVLDLEDLHNYSQEVENLNLLNSNQISKLFANLSELLDFQRNFLLRMEGILSTENPKIGSLFAQHEQSFKVYEKFCANYKTASKLVLSETTNLQRLSHMIEPSYGLPSYLIKPIQRICKYPLLLKELIKYSEDQKKEILDDLIEGEEAIKRVTHQVNEQKRLEENQDTKNYLKNNLESQSMLNFDDFGDLLLHDKFPLISQGESRDFQLFLFEKVILCAQEIIKKKKKKASTNLNDENIQYSLKGNIYISSIENVLNTSEVDKQLFNIKINWVDGNVKEAFNLNCRNIEQVDLWMGRLIKLVENEKISNMQHRKSFYLHNNRKFALDHLNIESEVEEEELSPVYQERAPRRRGRSDAHATTDAVAEALKPRVVRSRSIPKLAQQPDWSNQPALPSRMPKSPSYDENRSLKPEQAEYGFQRSASPQNLIYPQQQRQQQQPQLSLAEQRLLARRQQLELTPAQSGFRTNAEARLMARKQQTQTQALNEPRVQNFRTEADRRLADRIQQMRVNSLPNQDQHFQPTSPSPQSYYNSPPTSPLPSVPKNIESNIPVIKVKVHVGSDVYNERIPKNANYNELLARVERKIRLVGGKLPGVIKLKYKDEIGNFFILNSNEKNWIDTVSLGKILDDNTCLEIYI</sequence>
<dbReference type="EMBL" id="JADGJW010000280">
    <property type="protein sequence ID" value="KAJ3220699.1"/>
    <property type="molecule type" value="Genomic_DNA"/>
</dbReference>
<proteinExistence type="predicted"/>
<dbReference type="GO" id="GO:0005634">
    <property type="term" value="C:nucleus"/>
    <property type="evidence" value="ECO:0007669"/>
    <property type="project" value="TreeGrafter"/>
</dbReference>
<feature type="region of interest" description="Disordered" evidence="1">
    <location>
        <begin position="683"/>
        <end position="711"/>
    </location>
</feature>
<dbReference type="InterPro" id="IPR010481">
    <property type="entry name" value="Cdc24/Scd1_N"/>
</dbReference>
<protein>
    <recommendedName>
        <fullName evidence="2">DH domain-containing protein</fullName>
    </recommendedName>
</protein>
<dbReference type="Gene3D" id="2.30.29.30">
    <property type="entry name" value="Pleckstrin-homology domain (PH domain)/Phosphotyrosine-binding domain (PTB)"/>
    <property type="match status" value="1"/>
</dbReference>
<dbReference type="GO" id="GO:0005737">
    <property type="term" value="C:cytoplasm"/>
    <property type="evidence" value="ECO:0007669"/>
    <property type="project" value="TreeGrafter"/>
</dbReference>
<dbReference type="Gene3D" id="1.10.418.10">
    <property type="entry name" value="Calponin-like domain"/>
    <property type="match status" value="1"/>
</dbReference>
<evidence type="ECO:0000313" key="3">
    <source>
        <dbReference type="EMBL" id="KAJ3220699.1"/>
    </source>
</evidence>
<dbReference type="PROSITE" id="PS00741">
    <property type="entry name" value="DH_1"/>
    <property type="match status" value="1"/>
</dbReference>
<dbReference type="SUPFAM" id="SSF48065">
    <property type="entry name" value="DBL homology domain (DH-domain)"/>
    <property type="match status" value="1"/>
</dbReference>
<feature type="compositionally biased region" description="Polar residues" evidence="1">
    <location>
        <begin position="683"/>
        <end position="692"/>
    </location>
</feature>
<dbReference type="InterPro" id="IPR011993">
    <property type="entry name" value="PH-like_dom_sf"/>
</dbReference>
<dbReference type="InterPro" id="IPR053026">
    <property type="entry name" value="CDC42_GEF"/>
</dbReference>
<dbReference type="InterPro" id="IPR035899">
    <property type="entry name" value="DBL_dom_sf"/>
</dbReference>
<dbReference type="InterPro" id="IPR000219">
    <property type="entry name" value="DH_dom"/>
</dbReference>
<dbReference type="Gene3D" id="3.10.20.90">
    <property type="entry name" value="Phosphatidylinositol 3-kinase Catalytic Subunit, Chain A, domain 1"/>
    <property type="match status" value="1"/>
</dbReference>
<dbReference type="PROSITE" id="PS50010">
    <property type="entry name" value="DH_2"/>
    <property type="match status" value="1"/>
</dbReference>
<reference evidence="3" key="1">
    <citation type="submission" date="2020-05" db="EMBL/GenBank/DDBJ databases">
        <title>Phylogenomic resolution of chytrid fungi.</title>
        <authorList>
            <person name="Stajich J.E."/>
            <person name="Amses K."/>
            <person name="Simmons R."/>
            <person name="Seto K."/>
            <person name="Myers J."/>
            <person name="Bonds A."/>
            <person name="Quandt C.A."/>
            <person name="Barry K."/>
            <person name="Liu P."/>
            <person name="Grigoriev I."/>
            <person name="Longcore J.E."/>
            <person name="James T.Y."/>
        </authorList>
    </citation>
    <scope>NUCLEOTIDE SEQUENCE</scope>
    <source>
        <strain evidence="3">JEL0476</strain>
    </source>
</reference>
<feature type="region of interest" description="Disordered" evidence="1">
    <location>
        <begin position="551"/>
        <end position="580"/>
    </location>
</feature>
<accession>A0AAD5U165</accession>
<feature type="region of interest" description="Disordered" evidence="1">
    <location>
        <begin position="510"/>
        <end position="538"/>
    </location>
</feature>
<dbReference type="Proteomes" id="UP001211065">
    <property type="component" value="Unassembled WGS sequence"/>
</dbReference>
<name>A0AAD5U165_9FUNG</name>
<dbReference type="GO" id="GO:0005085">
    <property type="term" value="F:guanyl-nucleotide exchange factor activity"/>
    <property type="evidence" value="ECO:0007669"/>
    <property type="project" value="InterPro"/>
</dbReference>
<dbReference type="SMART" id="SM00325">
    <property type="entry name" value="RhoGEF"/>
    <property type="match status" value="1"/>
</dbReference>
<dbReference type="Pfam" id="PF15411">
    <property type="entry name" value="PH_10"/>
    <property type="match status" value="1"/>
</dbReference>
<dbReference type="GO" id="GO:0031106">
    <property type="term" value="P:septin ring organization"/>
    <property type="evidence" value="ECO:0007669"/>
    <property type="project" value="TreeGrafter"/>
</dbReference>
<dbReference type="Gene3D" id="1.20.900.10">
    <property type="entry name" value="Dbl homology (DH) domain"/>
    <property type="match status" value="1"/>
</dbReference>
<keyword evidence="4" id="KW-1185">Reference proteome</keyword>
<feature type="domain" description="DH" evidence="2">
    <location>
        <begin position="159"/>
        <end position="332"/>
    </location>
</feature>
<gene>
    <name evidence="3" type="ORF">HK099_004100</name>
</gene>
<feature type="compositionally biased region" description="Low complexity" evidence="1">
    <location>
        <begin position="693"/>
        <end position="706"/>
    </location>
</feature>
<comment type="caution">
    <text evidence="3">The sequence shown here is derived from an EMBL/GenBank/DDBJ whole genome shotgun (WGS) entry which is preliminary data.</text>
</comment>
<dbReference type="SUPFAM" id="SSF50729">
    <property type="entry name" value="PH domain-like"/>
    <property type="match status" value="1"/>
</dbReference>
<dbReference type="Pfam" id="PF06395">
    <property type="entry name" value="CDC24"/>
    <property type="match status" value="1"/>
</dbReference>
<evidence type="ECO:0000256" key="1">
    <source>
        <dbReference type="SAM" id="MobiDB-lite"/>
    </source>
</evidence>
<dbReference type="PANTHER" id="PTHR47339">
    <property type="entry name" value="CELL DIVISION CONTROL PROTEIN 24"/>
    <property type="match status" value="1"/>
</dbReference>
<dbReference type="SUPFAM" id="SSF54277">
    <property type="entry name" value="CAD &amp; PB1 domains"/>
    <property type="match status" value="1"/>
</dbReference>
<dbReference type="InterPro" id="IPR001331">
    <property type="entry name" value="GDS_CDC24_CS"/>
</dbReference>
<dbReference type="PANTHER" id="PTHR47339:SF1">
    <property type="entry name" value="CELL DIVISION CONTROL PROTEIN 24"/>
    <property type="match status" value="1"/>
</dbReference>
<dbReference type="GO" id="GO:0030010">
    <property type="term" value="P:establishment of cell polarity"/>
    <property type="evidence" value="ECO:0007669"/>
    <property type="project" value="TreeGrafter"/>
</dbReference>
<dbReference type="GO" id="GO:0000935">
    <property type="term" value="C:division septum"/>
    <property type="evidence" value="ECO:0007669"/>
    <property type="project" value="TreeGrafter"/>
</dbReference>
<evidence type="ECO:0000259" key="2">
    <source>
        <dbReference type="PROSITE" id="PS50010"/>
    </source>
</evidence>